<evidence type="ECO:0000256" key="5">
    <source>
        <dbReference type="ARBA" id="ARBA00023002"/>
    </source>
</evidence>
<dbReference type="Proteomes" id="UP000077628">
    <property type="component" value="Unassembled WGS sequence"/>
</dbReference>
<dbReference type="OrthoDB" id="9802510at2"/>
<dbReference type="STRING" id="702114.A1355_01170"/>
<comment type="caution">
    <text evidence="7">The sequence shown here is derived from an EMBL/GenBank/DDBJ whole genome shotgun (WGS) entry which is preliminary data.</text>
</comment>
<dbReference type="GO" id="GO:0016491">
    <property type="term" value="F:oxidoreductase activity"/>
    <property type="evidence" value="ECO:0007669"/>
    <property type="project" value="UniProtKB-KW"/>
</dbReference>
<dbReference type="CDD" id="cd02062">
    <property type="entry name" value="Nitro_FMN_reductase"/>
    <property type="match status" value="1"/>
</dbReference>
<evidence type="ECO:0000256" key="2">
    <source>
        <dbReference type="ARBA" id="ARBA00007118"/>
    </source>
</evidence>
<evidence type="ECO:0000313" key="8">
    <source>
        <dbReference type="Proteomes" id="UP000077628"/>
    </source>
</evidence>
<organism evidence="7 8">
    <name type="scientific">Methylomonas koyamae</name>
    <dbReference type="NCBI Taxonomy" id="702114"/>
    <lineage>
        <taxon>Bacteria</taxon>
        <taxon>Pseudomonadati</taxon>
        <taxon>Pseudomonadota</taxon>
        <taxon>Gammaproteobacteria</taxon>
        <taxon>Methylococcales</taxon>
        <taxon>Methylococcaceae</taxon>
        <taxon>Methylomonas</taxon>
    </lineage>
</organism>
<reference evidence="8" key="1">
    <citation type="submission" date="2016-03" db="EMBL/GenBank/DDBJ databases">
        <authorList>
            <person name="Heylen K."/>
            <person name="De Vos P."/>
            <person name="Vekeman B."/>
        </authorList>
    </citation>
    <scope>NUCLEOTIDE SEQUENCE [LARGE SCALE GENOMIC DNA]</scope>
    <source>
        <strain evidence="8">R-45383</strain>
    </source>
</reference>
<dbReference type="SUPFAM" id="SSF55469">
    <property type="entry name" value="FMN-dependent nitroreductase-like"/>
    <property type="match status" value="1"/>
</dbReference>
<gene>
    <name evidence="7" type="ORF">A1355_01170</name>
</gene>
<comment type="cofactor">
    <cofactor evidence="1">
        <name>FMN</name>
        <dbReference type="ChEBI" id="CHEBI:58210"/>
    </cofactor>
</comment>
<dbReference type="Pfam" id="PF00881">
    <property type="entry name" value="Nitroreductase"/>
    <property type="match status" value="2"/>
</dbReference>
<keyword evidence="8" id="KW-1185">Reference proteome</keyword>
<accession>A0A177PDQ2</accession>
<dbReference type="PANTHER" id="PTHR43673:SF2">
    <property type="entry name" value="NITROREDUCTASE"/>
    <property type="match status" value="1"/>
</dbReference>
<evidence type="ECO:0000256" key="3">
    <source>
        <dbReference type="ARBA" id="ARBA00022630"/>
    </source>
</evidence>
<proteinExistence type="inferred from homology"/>
<dbReference type="InterPro" id="IPR029479">
    <property type="entry name" value="Nitroreductase"/>
</dbReference>
<keyword evidence="4" id="KW-0288">FMN</keyword>
<dbReference type="InterPro" id="IPR000415">
    <property type="entry name" value="Nitroreductase-like"/>
</dbReference>
<feature type="domain" description="Nitroreductase" evidence="6">
    <location>
        <begin position="192"/>
        <end position="272"/>
    </location>
</feature>
<keyword evidence="3" id="KW-0285">Flavoprotein</keyword>
<dbReference type="EMBL" id="LUUK01000012">
    <property type="protein sequence ID" value="OAI28321.1"/>
    <property type="molecule type" value="Genomic_DNA"/>
</dbReference>
<protein>
    <recommendedName>
        <fullName evidence="6">Nitroreductase domain-containing protein</fullName>
    </recommendedName>
</protein>
<evidence type="ECO:0000313" key="7">
    <source>
        <dbReference type="EMBL" id="OAI28321.1"/>
    </source>
</evidence>
<evidence type="ECO:0000256" key="4">
    <source>
        <dbReference type="ARBA" id="ARBA00022643"/>
    </source>
</evidence>
<dbReference type="PANTHER" id="PTHR43673">
    <property type="entry name" value="NAD(P)H NITROREDUCTASE YDGI-RELATED"/>
    <property type="match status" value="1"/>
</dbReference>
<dbReference type="AlphaFoldDB" id="A0A177PDQ2"/>
<evidence type="ECO:0000256" key="1">
    <source>
        <dbReference type="ARBA" id="ARBA00001917"/>
    </source>
</evidence>
<feature type="domain" description="Nitroreductase" evidence="6">
    <location>
        <begin position="127"/>
        <end position="176"/>
    </location>
</feature>
<sequence>MFSKLKSLREYFRVFLADNRLLFAGIRQRRGAKAKEYLLRRNIHRLEKGLRNPECRIPFGQAYAGQTERDFETYRSQLPPAIADWGDHVLAEYRQRHANPELPVEAPADVAIPLDAPDYASLRAAFAQRTSCRHFIAPAPAGDAIAEILHDTRHIPTSCNREAYRILIVETPEKRNWLLANSIGLTNFTGVEHCTVLAFVADLAAVNHPRDRHVPVMDCSFASLLFALAAQSRGLATCYLNWPIRPNTDRQSRVLLNLPATQKIVFCLLVGHQNPALSSGKSPKSGRICKV</sequence>
<dbReference type="RefSeq" id="WP_064024107.1">
    <property type="nucleotide sequence ID" value="NZ_LUUK01000012.1"/>
</dbReference>
<keyword evidence="5" id="KW-0560">Oxidoreductase</keyword>
<dbReference type="Gene3D" id="3.40.109.10">
    <property type="entry name" value="NADH Oxidase"/>
    <property type="match status" value="1"/>
</dbReference>
<evidence type="ECO:0000259" key="6">
    <source>
        <dbReference type="Pfam" id="PF00881"/>
    </source>
</evidence>
<comment type="similarity">
    <text evidence="2">Belongs to the nitroreductase family.</text>
</comment>
<name>A0A177PDQ2_9GAMM</name>